<accession>A0A841U536</accession>
<evidence type="ECO:0000313" key="3">
    <source>
        <dbReference type="Proteomes" id="UP000553776"/>
    </source>
</evidence>
<dbReference type="InterPro" id="IPR025058">
    <property type="entry name" value="DUF3995"/>
</dbReference>
<sequence length="140" mass="14885">MAEGLAWMTGIVLFALSGVHVYWAAGGRKGFRIAVPTRGEEPLFRPSKAATAIVAALLAMAGAFVLQLGGIGEPLLPGWLFALGGWALAAVFVLRAIGDFRWVGLFKSRKGAPFAYWDSVFYSPLCLLLGISLICIRSAA</sequence>
<keyword evidence="1" id="KW-0472">Membrane</keyword>
<feature type="transmembrane region" description="Helical" evidence="1">
    <location>
        <begin position="119"/>
        <end position="139"/>
    </location>
</feature>
<dbReference type="Pfam" id="PF13160">
    <property type="entry name" value="DUF3995"/>
    <property type="match status" value="1"/>
</dbReference>
<dbReference type="AlphaFoldDB" id="A0A841U536"/>
<reference evidence="2 3" key="1">
    <citation type="submission" date="2020-08" db="EMBL/GenBank/DDBJ databases">
        <title>Cohnella phylogeny.</title>
        <authorList>
            <person name="Dunlap C."/>
        </authorList>
    </citation>
    <scope>NUCLEOTIDE SEQUENCE [LARGE SCALE GENOMIC DNA]</scope>
    <source>
        <strain evidence="2 3">DSM 25239</strain>
    </source>
</reference>
<proteinExistence type="predicted"/>
<feature type="transmembrane region" description="Helical" evidence="1">
    <location>
        <begin position="6"/>
        <end position="25"/>
    </location>
</feature>
<keyword evidence="1" id="KW-1133">Transmembrane helix</keyword>
<gene>
    <name evidence="2" type="ORF">H7B90_25165</name>
</gene>
<dbReference type="RefSeq" id="WP_185138653.1">
    <property type="nucleotide sequence ID" value="NZ_JACJVR010000098.1"/>
</dbReference>
<comment type="caution">
    <text evidence="2">The sequence shown here is derived from an EMBL/GenBank/DDBJ whole genome shotgun (WGS) entry which is preliminary data.</text>
</comment>
<evidence type="ECO:0000256" key="1">
    <source>
        <dbReference type="SAM" id="Phobius"/>
    </source>
</evidence>
<keyword evidence="1" id="KW-0812">Transmembrane</keyword>
<evidence type="ECO:0000313" key="2">
    <source>
        <dbReference type="EMBL" id="MBB6694692.1"/>
    </source>
</evidence>
<feature type="transmembrane region" description="Helical" evidence="1">
    <location>
        <begin position="46"/>
        <end position="66"/>
    </location>
</feature>
<feature type="transmembrane region" description="Helical" evidence="1">
    <location>
        <begin position="78"/>
        <end position="98"/>
    </location>
</feature>
<organism evidence="2 3">
    <name type="scientific">Cohnella xylanilytica</name>
    <dbReference type="NCBI Taxonomy" id="557555"/>
    <lineage>
        <taxon>Bacteria</taxon>
        <taxon>Bacillati</taxon>
        <taxon>Bacillota</taxon>
        <taxon>Bacilli</taxon>
        <taxon>Bacillales</taxon>
        <taxon>Paenibacillaceae</taxon>
        <taxon>Cohnella</taxon>
    </lineage>
</organism>
<dbReference type="EMBL" id="JACJVR010000098">
    <property type="protein sequence ID" value="MBB6694692.1"/>
    <property type="molecule type" value="Genomic_DNA"/>
</dbReference>
<dbReference type="Proteomes" id="UP000553776">
    <property type="component" value="Unassembled WGS sequence"/>
</dbReference>
<keyword evidence="3" id="KW-1185">Reference proteome</keyword>
<name>A0A841U536_9BACL</name>
<protein>
    <submittedName>
        <fullName evidence="2">DUF3995 domain-containing protein</fullName>
    </submittedName>
</protein>